<evidence type="ECO:0000313" key="4">
    <source>
        <dbReference type="EMBL" id="MCG2417592.1"/>
    </source>
</evidence>
<dbReference type="PROSITE" id="PS50825">
    <property type="entry name" value="HYR"/>
    <property type="match status" value="2"/>
</dbReference>
<dbReference type="Pfam" id="PF02494">
    <property type="entry name" value="HYR"/>
    <property type="match status" value="3"/>
</dbReference>
<dbReference type="PANTHER" id="PTHR24273:SF32">
    <property type="entry name" value="HYALIN"/>
    <property type="match status" value="1"/>
</dbReference>
<comment type="caution">
    <text evidence="4">The sequence shown here is derived from an EMBL/GenBank/DDBJ whole genome shotgun (WGS) entry which is preliminary data.</text>
</comment>
<dbReference type="Proteomes" id="UP001139461">
    <property type="component" value="Unassembled WGS sequence"/>
</dbReference>
<gene>
    <name evidence="4" type="ORF">K8089_01060</name>
</gene>
<proteinExistence type="predicted"/>
<accession>A0A9X1QUB4</accession>
<feature type="domain" description="HYR" evidence="3">
    <location>
        <begin position="1916"/>
        <end position="2003"/>
    </location>
</feature>
<keyword evidence="1" id="KW-0677">Repeat</keyword>
<dbReference type="InterPro" id="IPR013783">
    <property type="entry name" value="Ig-like_fold"/>
</dbReference>
<reference evidence="4" key="1">
    <citation type="submission" date="2021-09" db="EMBL/GenBank/DDBJ databases">
        <title>Genome of Aequorivita sp. strain F47161.</title>
        <authorList>
            <person name="Wang Y."/>
        </authorList>
    </citation>
    <scope>NUCLEOTIDE SEQUENCE</scope>
    <source>
        <strain evidence="4">F47161</strain>
    </source>
</reference>
<evidence type="ECO:0000313" key="5">
    <source>
        <dbReference type="Proteomes" id="UP001139461"/>
    </source>
</evidence>
<sequence length="2219" mass="222209">MKKITLFIVFMLTACLGFSQTTLSVGDIAFVGSNADGTTNADDTVAFVLLKDIDASTQIIFTDMGWNDGTGFYATAGDGEFTWTSGAAMSAGTVVTINMGPLPAPASYSYIGDQLFAIQGSTAAPQFIAGLQFNDITGGGTDANWDGAATSNSTSALPDALTTGTTAVRLVPEQDNWQFSCVAAGGSPITGTPNDIRLIVHDRANWVSNNTTAYDPALEAGCSFTVTAGGDTTPPVITCAPTPAPITAGTDGLAAIPDLVSGTTATDDVSTSANITITQSPTAGTMYNAGVYPVILTATDEAGNSSTCTINVTINEPPFTALAAGDIAFVGFNLDGGDGFAFILLKDIIAGTHIRFTDCGVTNPNTISCVGAGDDHTTWYASAAMTAGDVVNLPGSFMASSILSSIGDQLFAYQGTSASPTFITGIHSNVDAAPTTDADWDGANTSSTTTALPDQLTNGVNAIRLYAAGPPEMEVDNWQFDCSSVTGGLPVSGTPAQLAAIFNDIQYWISSDTAEFTPAAMGGCSYSVLPSFDTDVSLTAGVLIIEDAIDKDDNLTLSYSGGVYTITDNDGGVINCSIPSATGSGTDSVTVPEAGITSVLVRTLGGDDLLSIAFTGDFPVPVNYEGGTQVTQDTMALTGGGAFDTVTHEFVNENDGSVAITGNALISYTGLEPIFDNLSATNRVFNFTGGAETITLSDDANPGDNLSSIDSSLGESVTFINPTASLTINTEVSGGSGADVVNVEGLDSLFDANLTVNGGTDDNVFFQTNSTNIGTGNFDINGQTITASAGVATGSTGAITFTASQNILVNATAQVISLDGDITFNANAAGTLAGVDIDAIDISGIAQITTSGSGNIDFTGVGVSTGATSFNIGISVSNLAIIENTGTGSISLTGTGGNGANANQGLRFQDPIIIRTIDGGITLNGTGGNASGDNNEGVTIIFDAFIEATGSGSIDVVGNAGAGANANKGIVFFTGNMRTAGGGITLNGTGAGSGDNNYGVSLENNSTVEDTANGDVNLNGLGGSGTNANIGVNITGSNTLSTVDGDLIINATGGDGTGNHNRGLRNIDGSTISATGIGLINITANAGGTGVSSNFGYEANNGSIITAGGGITMIAQGNGSADFNDGMVILNGSIVQDTAGGDINLTGFGATGGVNNNNGIRMWNPTTLIETNGGNIVLNGTGGDGTGDVNRGISIYNGVTIQDLGAGNITLIGNGGAGNAVNHGIFLGSATSVLSNGGDISFTGIGSLGSTGSQNLGILILDAATVSTTATGNILMNGSSGDGSGNNIGLEILMPGTSVNTVDGNITLNGTSTATAGANNYGTSIDAIINAAGAGNIEINGTGGNGVGDDFGIYTRSDAAITSNGGDIQLNGTSTIATTSAINIKALTTPITTTGAITATANTGKFNTPAGSPGYAIFDATNSIINGIFAPGQSPGQAIINGNFTIGSGDTVEIEVYNITTPGTEYDQIVVNGVVDITDATLTLVDNFGGTIPMGNSLTIIDNDGADPVVGEFNGIANGSGITFNGQSIIVRYDGGDGNDVVLIADSMPTAVCQDITVQLDGTGNITIVASQVDGGSSDPDGPVTLSIDVSSFDCSDIGPNTVTLTVTDSSGNTDTCTATVTVEDNIAPVIACPADIIVSNDPGVCGAIVNYNVTATDNCSSSTSTVNLTPIKDNTLFQENPGNSNGAGQLMYVGRNGVGMNNRGLITFDVSSSIPTGATITAVSLTMTADHPTATNGAHSFNLHRLLEDWGEGASDNGIAPGSPGGGFGVTAIAPDATWNDAMLGTPWAAGAGGNFNPASSATQTVNLNGPYIWSSATLVSDVQDMLDNPGTNFGWAILGNETSFGTTKRFGTRESGIPPVLEITYTSAGGGATISQTSGLPSGSTFPVGTTTNTFVATDGAGNTATCSFDVTVEDNEAPVITCVSNQTRSTNPGVCSYTVLGTEFDATFADNCGGVIINSYNLTSTLAGEILPIGNTNITWLVSDAAGNGDGCNMVITIQDNELPVANCAAPFTIQLDATGNATITAADIENGSTDNCGIATTTIDKSTFTCADVGPNTITLTVTDVNGNVSTCTTVVTVEDNVAPVANCAAPFTIQLDATGNASITVGDIDAGSTDACGIATTTIDKSTFTCADVGPNTITLTVTDVNGNVSTCTTVVTIEDNVAPVANCAAPFTIQLDATGNASITVGDIDAGSTDACGIATTTIDKSTFTCADV</sequence>
<keyword evidence="5" id="KW-1185">Reference proteome</keyword>
<feature type="chain" id="PRO_5040834820" evidence="2">
    <location>
        <begin position="20"/>
        <end position="2219"/>
    </location>
</feature>
<dbReference type="PROSITE" id="PS51257">
    <property type="entry name" value="PROKAR_LIPOPROTEIN"/>
    <property type="match status" value="1"/>
</dbReference>
<dbReference type="EMBL" id="JAIRBA010000001">
    <property type="protein sequence ID" value="MCG2417592.1"/>
    <property type="molecule type" value="Genomic_DNA"/>
</dbReference>
<protein>
    <submittedName>
        <fullName evidence="4">HYR domain-containing protein</fullName>
    </submittedName>
</protein>
<dbReference type="RefSeq" id="WP_237601408.1">
    <property type="nucleotide sequence ID" value="NZ_JAIRBA010000001.1"/>
</dbReference>
<feature type="domain" description="HYR" evidence="3">
    <location>
        <begin position="230"/>
        <end position="316"/>
    </location>
</feature>
<evidence type="ECO:0000256" key="1">
    <source>
        <dbReference type="ARBA" id="ARBA00022737"/>
    </source>
</evidence>
<evidence type="ECO:0000259" key="3">
    <source>
        <dbReference type="PROSITE" id="PS50825"/>
    </source>
</evidence>
<dbReference type="InterPro" id="IPR003410">
    <property type="entry name" value="HYR_dom"/>
</dbReference>
<dbReference type="PANTHER" id="PTHR24273">
    <property type="entry name" value="FI04643P-RELATED"/>
    <property type="match status" value="1"/>
</dbReference>
<organism evidence="4 5">
    <name type="scientific">Aequorivita vitellina</name>
    <dbReference type="NCBI Taxonomy" id="2874475"/>
    <lineage>
        <taxon>Bacteria</taxon>
        <taxon>Pseudomonadati</taxon>
        <taxon>Bacteroidota</taxon>
        <taxon>Flavobacteriia</taxon>
        <taxon>Flavobacteriales</taxon>
        <taxon>Flavobacteriaceae</taxon>
        <taxon>Aequorivita</taxon>
    </lineage>
</organism>
<feature type="signal peptide" evidence="2">
    <location>
        <begin position="1"/>
        <end position="19"/>
    </location>
</feature>
<keyword evidence="2" id="KW-0732">Signal</keyword>
<evidence type="ECO:0000256" key="2">
    <source>
        <dbReference type="SAM" id="SignalP"/>
    </source>
</evidence>
<dbReference type="Gene3D" id="2.60.40.10">
    <property type="entry name" value="Immunoglobulins"/>
    <property type="match status" value="2"/>
</dbReference>
<name>A0A9X1QUB4_9FLAO</name>
<dbReference type="NCBIfam" id="NF033679">
    <property type="entry name" value="DNRLRE_dom"/>
    <property type="match status" value="1"/>
</dbReference>
<feature type="non-terminal residue" evidence="4">
    <location>
        <position position="2219"/>
    </location>
</feature>